<feature type="transmembrane region" description="Helical" evidence="1">
    <location>
        <begin position="60"/>
        <end position="81"/>
    </location>
</feature>
<evidence type="ECO:0000256" key="1">
    <source>
        <dbReference type="SAM" id="Phobius"/>
    </source>
</evidence>
<accession>A0A382D0Q2</accession>
<dbReference type="EMBL" id="UINC01036734">
    <property type="protein sequence ID" value="SVB31153.1"/>
    <property type="molecule type" value="Genomic_DNA"/>
</dbReference>
<keyword evidence="1" id="KW-0472">Membrane</keyword>
<feature type="transmembrane region" description="Helical" evidence="1">
    <location>
        <begin position="5"/>
        <end position="22"/>
    </location>
</feature>
<feature type="transmembrane region" description="Helical" evidence="1">
    <location>
        <begin position="101"/>
        <end position="118"/>
    </location>
</feature>
<gene>
    <name evidence="2" type="ORF">METZ01_LOCUS184007</name>
</gene>
<feature type="transmembrane region" description="Helical" evidence="1">
    <location>
        <begin position="130"/>
        <end position="150"/>
    </location>
</feature>
<keyword evidence="1" id="KW-0812">Transmembrane</keyword>
<reference evidence="2" key="1">
    <citation type="submission" date="2018-05" db="EMBL/GenBank/DDBJ databases">
        <authorList>
            <person name="Lanie J.A."/>
            <person name="Ng W.-L."/>
            <person name="Kazmierczak K.M."/>
            <person name="Andrzejewski T.M."/>
            <person name="Davidsen T.M."/>
            <person name="Wayne K.J."/>
            <person name="Tettelin H."/>
            <person name="Glass J.I."/>
            <person name="Rusch D."/>
            <person name="Podicherti R."/>
            <person name="Tsui H.-C.T."/>
            <person name="Winkler M.E."/>
        </authorList>
    </citation>
    <scope>NUCLEOTIDE SEQUENCE</scope>
</reference>
<organism evidence="2">
    <name type="scientific">marine metagenome</name>
    <dbReference type="NCBI Taxonomy" id="408172"/>
    <lineage>
        <taxon>unclassified sequences</taxon>
        <taxon>metagenomes</taxon>
        <taxon>ecological metagenomes</taxon>
    </lineage>
</organism>
<proteinExistence type="predicted"/>
<evidence type="ECO:0000313" key="2">
    <source>
        <dbReference type="EMBL" id="SVB31153.1"/>
    </source>
</evidence>
<protein>
    <submittedName>
        <fullName evidence="2">Uncharacterized protein</fullName>
    </submittedName>
</protein>
<keyword evidence="1" id="KW-1133">Transmembrane helix</keyword>
<sequence>MYRTLSLRFGIMFVMIYFAIFFDPMKGEFVWDMQSGICNEFDFEAGQCLSIENPKTFSKLVALIDFPTLLFIWVFTFCGSYFKSGNLVNKLERASHLSKDAGEICACVGGVLLFWGIFHEAAMANAFKYIFMAYLYGHLTAFILVTVVNFHKSKEEDNALN</sequence>
<dbReference type="AlphaFoldDB" id="A0A382D0Q2"/>
<name>A0A382D0Q2_9ZZZZ</name>